<reference evidence="1" key="1">
    <citation type="submission" date="2019-10" db="EMBL/GenBank/DDBJ databases">
        <authorList>
            <consortium name="DOE Joint Genome Institute"/>
            <person name="Kuo A."/>
            <person name="Miyauchi S."/>
            <person name="Kiss E."/>
            <person name="Drula E."/>
            <person name="Kohler A."/>
            <person name="Sanchez-Garcia M."/>
            <person name="Andreopoulos B."/>
            <person name="Barry K.W."/>
            <person name="Bonito G."/>
            <person name="Buee M."/>
            <person name="Carver A."/>
            <person name="Chen C."/>
            <person name="Cichocki N."/>
            <person name="Clum A."/>
            <person name="Culley D."/>
            <person name="Crous P.W."/>
            <person name="Fauchery L."/>
            <person name="Girlanda M."/>
            <person name="Hayes R."/>
            <person name="Keri Z."/>
            <person name="Labutti K."/>
            <person name="Lipzen A."/>
            <person name="Lombard V."/>
            <person name="Magnuson J."/>
            <person name="Maillard F."/>
            <person name="Morin E."/>
            <person name="Murat C."/>
            <person name="Nolan M."/>
            <person name="Ohm R."/>
            <person name="Pangilinan J."/>
            <person name="Pereira M."/>
            <person name="Perotto S."/>
            <person name="Peter M."/>
            <person name="Riley R."/>
            <person name="Sitrit Y."/>
            <person name="Stielow B."/>
            <person name="Szollosi G."/>
            <person name="Zifcakova L."/>
            <person name="Stursova M."/>
            <person name="Spatafora J.W."/>
            <person name="Tedersoo L."/>
            <person name="Vaario L.-M."/>
            <person name="Yamada A."/>
            <person name="Yan M."/>
            <person name="Wang P."/>
            <person name="Xu J."/>
            <person name="Bruns T."/>
            <person name="Baldrian P."/>
            <person name="Vilgalys R."/>
            <person name="Henrissat B."/>
            <person name="Grigoriev I.V."/>
            <person name="Hibbett D."/>
            <person name="Nagy L.G."/>
            <person name="Martin F.M."/>
        </authorList>
    </citation>
    <scope>NUCLEOTIDE SEQUENCE</scope>
    <source>
        <strain evidence="1">P2</strain>
    </source>
</reference>
<organism evidence="1 2">
    <name type="scientific">Thelephora ganbajun</name>
    <name type="common">Ganba fungus</name>
    <dbReference type="NCBI Taxonomy" id="370292"/>
    <lineage>
        <taxon>Eukaryota</taxon>
        <taxon>Fungi</taxon>
        <taxon>Dikarya</taxon>
        <taxon>Basidiomycota</taxon>
        <taxon>Agaricomycotina</taxon>
        <taxon>Agaricomycetes</taxon>
        <taxon>Thelephorales</taxon>
        <taxon>Thelephoraceae</taxon>
        <taxon>Thelephora</taxon>
    </lineage>
</organism>
<accession>A0ACB6ZEZ8</accession>
<comment type="caution">
    <text evidence="1">The sequence shown here is derived from an EMBL/GenBank/DDBJ whole genome shotgun (WGS) entry which is preliminary data.</text>
</comment>
<dbReference type="Proteomes" id="UP000886501">
    <property type="component" value="Unassembled WGS sequence"/>
</dbReference>
<keyword evidence="2" id="KW-1185">Reference proteome</keyword>
<evidence type="ECO:0000313" key="2">
    <source>
        <dbReference type="Proteomes" id="UP000886501"/>
    </source>
</evidence>
<gene>
    <name evidence="1" type="ORF">BDM02DRAFT_3097303</name>
</gene>
<name>A0ACB6ZEZ8_THEGA</name>
<protein>
    <submittedName>
        <fullName evidence="1">Kinase-like protein</fullName>
    </submittedName>
</protein>
<sequence length="212" mass="23430">REAVVWKHVNHPNIVPFKGVTLESLQLMSEWMPGGELGEYIRHNQGANLANLLFGVAKGLDYLHSCNVVYGDLKGANILVDATGNARIVDFGHANIAGDIISFVSNTNEQVNTPRYPAPEILGDGGRCSKESDVFSFGMVMIEVFTGKVPFSNLPTTATTTSIATGVRPKRPSHPSLTDHLWALTRHCWEERPQDRPQMDEVIKRLSVFLFS</sequence>
<reference evidence="1" key="2">
    <citation type="journal article" date="2020" name="Nat. Commun.">
        <title>Large-scale genome sequencing of mycorrhizal fungi provides insights into the early evolution of symbiotic traits.</title>
        <authorList>
            <person name="Miyauchi S."/>
            <person name="Kiss E."/>
            <person name="Kuo A."/>
            <person name="Drula E."/>
            <person name="Kohler A."/>
            <person name="Sanchez-Garcia M."/>
            <person name="Morin E."/>
            <person name="Andreopoulos B."/>
            <person name="Barry K.W."/>
            <person name="Bonito G."/>
            <person name="Buee M."/>
            <person name="Carver A."/>
            <person name="Chen C."/>
            <person name="Cichocki N."/>
            <person name="Clum A."/>
            <person name="Culley D."/>
            <person name="Crous P.W."/>
            <person name="Fauchery L."/>
            <person name="Girlanda M."/>
            <person name="Hayes R.D."/>
            <person name="Keri Z."/>
            <person name="LaButti K."/>
            <person name="Lipzen A."/>
            <person name="Lombard V."/>
            <person name="Magnuson J."/>
            <person name="Maillard F."/>
            <person name="Murat C."/>
            <person name="Nolan M."/>
            <person name="Ohm R.A."/>
            <person name="Pangilinan J."/>
            <person name="Pereira M.F."/>
            <person name="Perotto S."/>
            <person name="Peter M."/>
            <person name="Pfister S."/>
            <person name="Riley R."/>
            <person name="Sitrit Y."/>
            <person name="Stielow J.B."/>
            <person name="Szollosi G."/>
            <person name="Zifcakova L."/>
            <person name="Stursova M."/>
            <person name="Spatafora J.W."/>
            <person name="Tedersoo L."/>
            <person name="Vaario L.M."/>
            <person name="Yamada A."/>
            <person name="Yan M."/>
            <person name="Wang P."/>
            <person name="Xu J."/>
            <person name="Bruns T."/>
            <person name="Baldrian P."/>
            <person name="Vilgalys R."/>
            <person name="Dunand C."/>
            <person name="Henrissat B."/>
            <person name="Grigoriev I.V."/>
            <person name="Hibbett D."/>
            <person name="Nagy L.G."/>
            <person name="Martin F.M."/>
        </authorList>
    </citation>
    <scope>NUCLEOTIDE SEQUENCE</scope>
    <source>
        <strain evidence="1">P2</strain>
    </source>
</reference>
<dbReference type="EMBL" id="MU118023">
    <property type="protein sequence ID" value="KAF9647918.1"/>
    <property type="molecule type" value="Genomic_DNA"/>
</dbReference>
<proteinExistence type="predicted"/>
<evidence type="ECO:0000313" key="1">
    <source>
        <dbReference type="EMBL" id="KAF9647918.1"/>
    </source>
</evidence>
<feature type="non-terminal residue" evidence="1">
    <location>
        <position position="1"/>
    </location>
</feature>